<dbReference type="AlphaFoldDB" id="E4YFZ3"/>
<feature type="region of interest" description="Disordered" evidence="1">
    <location>
        <begin position="1"/>
        <end position="62"/>
    </location>
</feature>
<evidence type="ECO:0000313" key="2">
    <source>
        <dbReference type="EMBL" id="CBY34417.1"/>
    </source>
</evidence>
<protein>
    <submittedName>
        <fullName evidence="2">Uncharacterized protein</fullName>
    </submittedName>
</protein>
<organism evidence="2">
    <name type="scientific">Oikopleura dioica</name>
    <name type="common">Tunicate</name>
    <dbReference type="NCBI Taxonomy" id="34765"/>
    <lineage>
        <taxon>Eukaryota</taxon>
        <taxon>Metazoa</taxon>
        <taxon>Chordata</taxon>
        <taxon>Tunicata</taxon>
        <taxon>Appendicularia</taxon>
        <taxon>Copelata</taxon>
        <taxon>Oikopleuridae</taxon>
        <taxon>Oikopleura</taxon>
    </lineage>
</organism>
<accession>E4YFZ3</accession>
<dbReference type="EMBL" id="FN654506">
    <property type="protein sequence ID" value="CBY34417.1"/>
    <property type="molecule type" value="Genomic_DNA"/>
</dbReference>
<name>E4YFZ3_OIKDI</name>
<sequence length="254" mass="28788">MDAKQGTSTSSKRKKKADKLSAEEKKRRAALSRWTKKLGPIGGAGHYDGDEGWPGKGGDRHEMDRTGLKRVLRLLSLGAKEVNFKFQNSHNISVEECGWKLKYIRCEKDLETGEITGDGFHHIYLEKIGGGPKMKAHAVERWWYYDLGPESIGTERIKVVDNGQLYLKLKRRVRGRVQNPWSGGAGFELSGAPSIFSYSASPLRSAPDNFLDSERVLVTELSKRCLNTLLEVWEQYVSVRSLFEQIFKIKELKN</sequence>
<reference evidence="2" key="1">
    <citation type="journal article" date="2010" name="Science">
        <title>Plasticity of animal genome architecture unmasked by rapid evolution of a pelagic tunicate.</title>
        <authorList>
            <person name="Denoeud F."/>
            <person name="Henriet S."/>
            <person name="Mungpakdee S."/>
            <person name="Aury J.M."/>
            <person name="Da Silva C."/>
            <person name="Brinkmann H."/>
            <person name="Mikhaleva J."/>
            <person name="Olsen L.C."/>
            <person name="Jubin C."/>
            <person name="Canestro C."/>
            <person name="Bouquet J.M."/>
            <person name="Danks G."/>
            <person name="Poulain J."/>
            <person name="Campsteijn C."/>
            <person name="Adamski M."/>
            <person name="Cross I."/>
            <person name="Yadetie F."/>
            <person name="Muffato M."/>
            <person name="Louis A."/>
            <person name="Butcher S."/>
            <person name="Tsagkogeorga G."/>
            <person name="Konrad A."/>
            <person name="Singh S."/>
            <person name="Jensen M.F."/>
            <person name="Cong E.H."/>
            <person name="Eikeseth-Otteraa H."/>
            <person name="Noel B."/>
            <person name="Anthouard V."/>
            <person name="Porcel B.M."/>
            <person name="Kachouri-Lafond R."/>
            <person name="Nishino A."/>
            <person name="Ugolini M."/>
            <person name="Chourrout P."/>
            <person name="Nishida H."/>
            <person name="Aasland R."/>
            <person name="Huzurbazar S."/>
            <person name="Westhof E."/>
            <person name="Delsuc F."/>
            <person name="Lehrach H."/>
            <person name="Reinhardt R."/>
            <person name="Weissenbach J."/>
            <person name="Roy S.W."/>
            <person name="Artiguenave F."/>
            <person name="Postlethwait J.H."/>
            <person name="Manak J.R."/>
            <person name="Thompson E.M."/>
            <person name="Jaillon O."/>
            <person name="Du Pasquier L."/>
            <person name="Boudinot P."/>
            <person name="Liberles D.A."/>
            <person name="Volff J.N."/>
            <person name="Philippe H."/>
            <person name="Lenhard B."/>
            <person name="Roest Crollius H."/>
            <person name="Wincker P."/>
            <person name="Chourrout D."/>
        </authorList>
    </citation>
    <scope>NUCLEOTIDE SEQUENCE [LARGE SCALE GENOMIC DNA]</scope>
</reference>
<proteinExistence type="predicted"/>
<feature type="compositionally biased region" description="Polar residues" evidence="1">
    <location>
        <begin position="1"/>
        <end position="10"/>
    </location>
</feature>
<gene>
    <name evidence="2" type="ORF">GSOID_T00024441001</name>
</gene>
<feature type="compositionally biased region" description="Gly residues" evidence="1">
    <location>
        <begin position="40"/>
        <end position="56"/>
    </location>
</feature>
<feature type="compositionally biased region" description="Basic residues" evidence="1">
    <location>
        <begin position="27"/>
        <end position="36"/>
    </location>
</feature>
<dbReference type="Proteomes" id="UP000011014">
    <property type="component" value="Unassembled WGS sequence"/>
</dbReference>
<evidence type="ECO:0000256" key="1">
    <source>
        <dbReference type="SAM" id="MobiDB-lite"/>
    </source>
</evidence>